<proteinExistence type="predicted"/>
<protein>
    <submittedName>
        <fullName evidence="1">Uncharacterized protein</fullName>
    </submittedName>
</protein>
<name>A0A0B7B5Y0_9EUPU</name>
<evidence type="ECO:0000313" key="1">
    <source>
        <dbReference type="EMBL" id="CEK87470.1"/>
    </source>
</evidence>
<organism evidence="1">
    <name type="scientific">Arion vulgaris</name>
    <dbReference type="NCBI Taxonomy" id="1028688"/>
    <lineage>
        <taxon>Eukaryota</taxon>
        <taxon>Metazoa</taxon>
        <taxon>Spiralia</taxon>
        <taxon>Lophotrochozoa</taxon>
        <taxon>Mollusca</taxon>
        <taxon>Gastropoda</taxon>
        <taxon>Heterobranchia</taxon>
        <taxon>Euthyneura</taxon>
        <taxon>Panpulmonata</taxon>
        <taxon>Eupulmonata</taxon>
        <taxon>Stylommatophora</taxon>
        <taxon>Helicina</taxon>
        <taxon>Arionoidea</taxon>
        <taxon>Arionidae</taxon>
        <taxon>Arion</taxon>
    </lineage>
</organism>
<reference evidence="1" key="1">
    <citation type="submission" date="2014-12" db="EMBL/GenBank/DDBJ databases">
        <title>Insight into the proteome of Arion vulgaris.</title>
        <authorList>
            <person name="Aradska J."/>
            <person name="Bulat T."/>
            <person name="Smidak R."/>
            <person name="Sarate P."/>
            <person name="Gangsoo J."/>
            <person name="Sialana F."/>
            <person name="Bilban M."/>
            <person name="Lubec G."/>
        </authorList>
    </citation>
    <scope>NUCLEOTIDE SEQUENCE</scope>
    <source>
        <tissue evidence="1">Skin</tissue>
    </source>
</reference>
<feature type="non-terminal residue" evidence="1">
    <location>
        <position position="75"/>
    </location>
</feature>
<dbReference type="EMBL" id="HACG01040605">
    <property type="protein sequence ID" value="CEK87470.1"/>
    <property type="molecule type" value="Transcribed_RNA"/>
</dbReference>
<gene>
    <name evidence="1" type="primary">ORF159411</name>
</gene>
<dbReference type="AlphaFoldDB" id="A0A0B7B5Y0"/>
<accession>A0A0B7B5Y0</accession>
<sequence length="75" mass="8072">MICGRPDTTTNSEMLKLAIILNDKPITTQQLTLKLSISNGSATAVIKGLGFSKAAVLKLWVMTPLGVKTTNLQDR</sequence>